<comment type="caution">
    <text evidence="9">The sequence shown here is derived from an EMBL/GenBank/DDBJ whole genome shotgun (WGS) entry which is preliminary data.</text>
</comment>
<evidence type="ECO:0000259" key="8">
    <source>
        <dbReference type="PROSITE" id="PS50850"/>
    </source>
</evidence>
<reference evidence="9" key="1">
    <citation type="submission" date="2022-11" db="EMBL/GenBank/DDBJ databases">
        <authorList>
            <person name="Petersen C."/>
        </authorList>
    </citation>
    <scope>NUCLEOTIDE SEQUENCE</scope>
    <source>
        <strain evidence="9">IBT 19713</strain>
    </source>
</reference>
<dbReference type="Pfam" id="PF00083">
    <property type="entry name" value="Sugar_tr"/>
    <property type="match status" value="1"/>
</dbReference>
<comment type="subcellular location">
    <subcellularLocation>
        <location evidence="1">Membrane</location>
        <topology evidence="1">Multi-pass membrane protein</topology>
    </subcellularLocation>
</comment>
<feature type="transmembrane region" description="Helical" evidence="7">
    <location>
        <begin position="487"/>
        <end position="505"/>
    </location>
</feature>
<sequence>MEMDTLHPRVGMATPDANANPIINEESTVREEEAFRNQLAQERAAALEKIDNAKFSFSHVRAVIVAGVGFFTDSYDIFAINLCVDMIGAAYWQNAGSNPGKLPSHSDTALKVATSGGTVLGQLFFGWLADLVGRKRMYGVELLIIIVATLAQALSSAGPSVSIVGVLVFWRVIMGVGIGGDYPLSSIITSEFASKNWRGAMMGAVFAMQGIGQFAAAVIALIVTAGFKESLETAKDVAHCSGACQLASDKMWRTVIGLGAVPACAALYYRLAIPETPRYTFDVAHDYMQAGQDIEAYMHGRREGHSDALTRVQVQINEHSRVPKASWRDFINYYKVWDNGKVLLGTAGSWFFLDVAFYGLGLNNSIILGAIGWTGGKNVYEVFYRNAVGNLILICAGAIPGYWMTVATVDKIGRKPIQMVGFIVLFIIFMTIGSAFHALKHSHNGLLALYVIAQFFFNFGPNATTFIVPGECFPTRYRSTSHGISAAAGKIGAIIAQCVFGPLVNHHAPKGATDSPWLNHVMQIFAGFMFCGILTTLLIPETKNKTLEELNGENFSSVSSIRHPSQSPRGEKRVAITAEQSTSTYNSPVISGGTARAGNAN</sequence>
<feature type="transmembrane region" description="Helical" evidence="7">
    <location>
        <begin position="351"/>
        <end position="375"/>
    </location>
</feature>
<feature type="transmembrane region" description="Helical" evidence="7">
    <location>
        <begin position="205"/>
        <end position="227"/>
    </location>
</feature>
<keyword evidence="10" id="KW-1185">Reference proteome</keyword>
<keyword evidence="3" id="KW-0592">Phosphate transport</keyword>
<feature type="transmembrane region" description="Helical" evidence="7">
    <location>
        <begin position="445"/>
        <end position="467"/>
    </location>
</feature>
<dbReference type="Proteomes" id="UP001150941">
    <property type="component" value="Unassembled WGS sequence"/>
</dbReference>
<dbReference type="OrthoDB" id="433512at2759"/>
<dbReference type="GO" id="GO:0005315">
    <property type="term" value="F:phosphate transmembrane transporter activity"/>
    <property type="evidence" value="ECO:0007669"/>
    <property type="project" value="InterPro"/>
</dbReference>
<dbReference type="InterPro" id="IPR005829">
    <property type="entry name" value="Sugar_transporter_CS"/>
</dbReference>
<reference evidence="9" key="2">
    <citation type="journal article" date="2023" name="IMA Fungus">
        <title>Comparative genomic study of the Penicillium genus elucidates a diverse pangenome and 15 lateral gene transfer events.</title>
        <authorList>
            <person name="Petersen C."/>
            <person name="Sorensen T."/>
            <person name="Nielsen M.R."/>
            <person name="Sondergaard T.E."/>
            <person name="Sorensen J.L."/>
            <person name="Fitzpatrick D.A."/>
            <person name="Frisvad J.C."/>
            <person name="Nielsen K.L."/>
        </authorList>
    </citation>
    <scope>NUCLEOTIDE SEQUENCE</scope>
    <source>
        <strain evidence="9">IBT 19713</strain>
    </source>
</reference>
<feature type="domain" description="Major facilitator superfamily (MFS) profile" evidence="8">
    <location>
        <begin position="62"/>
        <end position="544"/>
    </location>
</feature>
<keyword evidence="6 7" id="KW-0472">Membrane</keyword>
<evidence type="ECO:0000256" key="4">
    <source>
        <dbReference type="ARBA" id="ARBA00022692"/>
    </source>
</evidence>
<dbReference type="InterPro" id="IPR036259">
    <property type="entry name" value="MFS_trans_sf"/>
</dbReference>
<dbReference type="GeneID" id="83205450"/>
<dbReference type="GO" id="GO:0016020">
    <property type="term" value="C:membrane"/>
    <property type="evidence" value="ECO:0007669"/>
    <property type="project" value="UniProtKB-SubCell"/>
</dbReference>
<dbReference type="InterPro" id="IPR004738">
    <property type="entry name" value="Phos_permease"/>
</dbReference>
<dbReference type="Gene3D" id="1.20.1250.20">
    <property type="entry name" value="MFS general substrate transporter like domains"/>
    <property type="match status" value="2"/>
</dbReference>
<protein>
    <submittedName>
        <fullName evidence="9">Phosphate:H+ symporter</fullName>
    </submittedName>
</protein>
<feature type="transmembrane region" description="Helical" evidence="7">
    <location>
        <begin position="137"/>
        <end position="155"/>
    </location>
</feature>
<evidence type="ECO:0000256" key="3">
    <source>
        <dbReference type="ARBA" id="ARBA00022592"/>
    </source>
</evidence>
<dbReference type="InterPro" id="IPR020846">
    <property type="entry name" value="MFS_dom"/>
</dbReference>
<evidence type="ECO:0000313" key="9">
    <source>
        <dbReference type="EMBL" id="KAJ5219647.1"/>
    </source>
</evidence>
<evidence type="ECO:0000256" key="7">
    <source>
        <dbReference type="SAM" id="Phobius"/>
    </source>
</evidence>
<keyword evidence="4 7" id="KW-0812">Transmembrane</keyword>
<name>A0A9W9TEA1_9EURO</name>
<evidence type="ECO:0000256" key="1">
    <source>
        <dbReference type="ARBA" id="ARBA00004141"/>
    </source>
</evidence>
<proteinExistence type="predicted"/>
<evidence type="ECO:0000313" key="10">
    <source>
        <dbReference type="Proteomes" id="UP001150941"/>
    </source>
</evidence>
<keyword evidence="5 7" id="KW-1133">Transmembrane helix</keyword>
<dbReference type="AlphaFoldDB" id="A0A9W9TEA1"/>
<dbReference type="EMBL" id="JAPQKS010000007">
    <property type="protein sequence ID" value="KAJ5219647.1"/>
    <property type="molecule type" value="Genomic_DNA"/>
</dbReference>
<dbReference type="PROSITE" id="PS00217">
    <property type="entry name" value="SUGAR_TRANSPORT_2"/>
    <property type="match status" value="1"/>
</dbReference>
<dbReference type="NCBIfam" id="TIGR00887">
    <property type="entry name" value="2A0109"/>
    <property type="match status" value="1"/>
</dbReference>
<feature type="transmembrane region" description="Helical" evidence="7">
    <location>
        <begin position="387"/>
        <end position="407"/>
    </location>
</feature>
<accession>A0A9W9TEA1</accession>
<dbReference type="PANTHER" id="PTHR24064">
    <property type="entry name" value="SOLUTE CARRIER FAMILY 22 MEMBER"/>
    <property type="match status" value="1"/>
</dbReference>
<dbReference type="PROSITE" id="PS50850">
    <property type="entry name" value="MFS"/>
    <property type="match status" value="1"/>
</dbReference>
<dbReference type="CDD" id="cd17364">
    <property type="entry name" value="MFS_PhT"/>
    <property type="match status" value="1"/>
</dbReference>
<dbReference type="GO" id="GO:0006817">
    <property type="term" value="P:phosphate ion transport"/>
    <property type="evidence" value="ECO:0007669"/>
    <property type="project" value="UniProtKB-KW"/>
</dbReference>
<dbReference type="InterPro" id="IPR005828">
    <property type="entry name" value="MFS_sugar_transport-like"/>
</dbReference>
<evidence type="ECO:0000256" key="6">
    <source>
        <dbReference type="ARBA" id="ARBA00023136"/>
    </source>
</evidence>
<evidence type="ECO:0000256" key="5">
    <source>
        <dbReference type="ARBA" id="ARBA00022989"/>
    </source>
</evidence>
<feature type="transmembrane region" description="Helical" evidence="7">
    <location>
        <begin position="419"/>
        <end position="439"/>
    </location>
</feature>
<feature type="transmembrane region" description="Helical" evidence="7">
    <location>
        <begin position="517"/>
        <end position="539"/>
    </location>
</feature>
<dbReference type="RefSeq" id="XP_058326477.1">
    <property type="nucleotide sequence ID" value="XM_058478147.1"/>
</dbReference>
<gene>
    <name evidence="9" type="ORF">N7468_008851</name>
</gene>
<feature type="transmembrane region" description="Helical" evidence="7">
    <location>
        <begin position="251"/>
        <end position="269"/>
    </location>
</feature>
<organism evidence="9 10">
    <name type="scientific">Penicillium chermesinum</name>
    <dbReference type="NCBI Taxonomy" id="63820"/>
    <lineage>
        <taxon>Eukaryota</taxon>
        <taxon>Fungi</taxon>
        <taxon>Dikarya</taxon>
        <taxon>Ascomycota</taxon>
        <taxon>Pezizomycotina</taxon>
        <taxon>Eurotiomycetes</taxon>
        <taxon>Eurotiomycetidae</taxon>
        <taxon>Eurotiales</taxon>
        <taxon>Aspergillaceae</taxon>
        <taxon>Penicillium</taxon>
    </lineage>
</organism>
<dbReference type="PROSITE" id="PS00216">
    <property type="entry name" value="SUGAR_TRANSPORT_1"/>
    <property type="match status" value="1"/>
</dbReference>
<dbReference type="SUPFAM" id="SSF103473">
    <property type="entry name" value="MFS general substrate transporter"/>
    <property type="match status" value="1"/>
</dbReference>
<keyword evidence="2" id="KW-0813">Transport</keyword>
<evidence type="ECO:0000256" key="2">
    <source>
        <dbReference type="ARBA" id="ARBA00022448"/>
    </source>
</evidence>